<dbReference type="AlphaFoldDB" id="A0A7J0D426"/>
<comment type="caution">
    <text evidence="1">The sequence shown here is derived from an EMBL/GenBank/DDBJ whole genome shotgun (WGS) entry which is preliminary data.</text>
</comment>
<name>A0A7J0D426_STRMI</name>
<reference evidence="1 2" key="1">
    <citation type="submission" date="2020-05" db="EMBL/GenBank/DDBJ databases">
        <title>Whole genome shotgun sequence of Streptomyces microflavus NBRC 13062.</title>
        <authorList>
            <person name="Komaki H."/>
            <person name="Tamura T."/>
        </authorList>
    </citation>
    <scope>NUCLEOTIDE SEQUENCE [LARGE SCALE GENOMIC DNA]</scope>
    <source>
        <strain evidence="1 2">NBRC 13062</strain>
    </source>
</reference>
<dbReference type="EMBL" id="BLWD01000002">
    <property type="protein sequence ID" value="GFN09472.1"/>
    <property type="molecule type" value="Genomic_DNA"/>
</dbReference>
<proteinExistence type="predicted"/>
<protein>
    <submittedName>
        <fullName evidence="1">Uncharacterized protein</fullName>
    </submittedName>
</protein>
<dbReference type="Proteomes" id="UP000498740">
    <property type="component" value="Unassembled WGS sequence"/>
</dbReference>
<dbReference type="RefSeq" id="WP_229887587.1">
    <property type="nucleotide sequence ID" value="NZ_BMUG01000005.1"/>
</dbReference>
<evidence type="ECO:0000313" key="2">
    <source>
        <dbReference type="Proteomes" id="UP000498740"/>
    </source>
</evidence>
<gene>
    <name evidence="1" type="ORF">Smic_80280</name>
</gene>
<accession>A0A7J0D426</accession>
<evidence type="ECO:0000313" key="1">
    <source>
        <dbReference type="EMBL" id="GFN09472.1"/>
    </source>
</evidence>
<sequence>MDDLTRTRMWIDTVPALDPDTREVILDLDRTSTDPAERLVHRLLDRGHEGEAGVFYLLPDDLAASYGRTGDRLTVTVSTHRDVLTRDLDAYGDELRPAVDEFLRAPHDGEHVVLLRRETVTDFVPAEQDGQPQPVLLIEHAGGPVHPAELVRLFEDGEAGIAVVNAVPAGPAPGAQLSEGACAPLMRFSPDDVVFRVQLNLQQVSCAAEALRSWLPLVSQIRPVAMEFEAAHPDGVRRGFLADLLVVSPLTSAAAVGDGTARDRLLSAVTPLAERLGLDPAGFEVDEEGTGGVLSAEGEPVVSGDAPHGAYLLLARVGADPLRPEGQATDFEDIGEDLP</sequence>
<organism evidence="1 2">
    <name type="scientific">Streptomyces microflavus</name>
    <name type="common">Streptomyces lipmanii</name>
    <dbReference type="NCBI Taxonomy" id="1919"/>
    <lineage>
        <taxon>Bacteria</taxon>
        <taxon>Bacillati</taxon>
        <taxon>Actinomycetota</taxon>
        <taxon>Actinomycetes</taxon>
        <taxon>Kitasatosporales</taxon>
        <taxon>Streptomycetaceae</taxon>
        <taxon>Streptomyces</taxon>
    </lineage>
</organism>